<dbReference type="InterPro" id="IPR014710">
    <property type="entry name" value="RmlC-like_jellyroll"/>
</dbReference>
<reference evidence="2" key="1">
    <citation type="submission" date="2022-06" db="EMBL/GenBank/DDBJ databases">
        <title>Amycolatopsis iheyaensis sp. nov., a new species of the genus Amycolatopsis isolated from soil in Iheya island, Japan.</title>
        <authorList>
            <person name="Ngamcharungchit C."/>
            <person name="Kanto H."/>
            <person name="Take A."/>
            <person name="Intra B."/>
            <person name="Matsumoto A."/>
            <person name="Panbangred W."/>
            <person name="Inahashi Y."/>
        </authorList>
    </citation>
    <scope>NUCLEOTIDE SEQUENCE</scope>
    <source>
        <strain evidence="2">OK19-0408</strain>
    </source>
</reference>
<dbReference type="EMBL" id="JAMXQV010000004">
    <property type="protein sequence ID" value="MCR6483509.1"/>
    <property type="molecule type" value="Genomic_DNA"/>
</dbReference>
<evidence type="ECO:0000313" key="3">
    <source>
        <dbReference type="Proteomes" id="UP001144096"/>
    </source>
</evidence>
<dbReference type="Pfam" id="PF05523">
    <property type="entry name" value="FdtA"/>
    <property type="match status" value="1"/>
</dbReference>
<dbReference type="InterPro" id="IPR011051">
    <property type="entry name" value="RmlC_Cupin_sf"/>
</dbReference>
<dbReference type="SUPFAM" id="SSF51182">
    <property type="entry name" value="RmlC-like cupins"/>
    <property type="match status" value="1"/>
</dbReference>
<dbReference type="Gene3D" id="2.60.120.10">
    <property type="entry name" value="Jelly Rolls"/>
    <property type="match status" value="1"/>
</dbReference>
<comment type="caution">
    <text evidence="2">The sequence shown here is derived from an EMBL/GenBank/DDBJ whole genome shotgun (WGS) entry which is preliminary data.</text>
</comment>
<evidence type="ECO:0000259" key="1">
    <source>
        <dbReference type="Pfam" id="PF05523"/>
    </source>
</evidence>
<keyword evidence="3" id="KW-1185">Reference proteome</keyword>
<dbReference type="AlphaFoldDB" id="A0A9X2N7R1"/>
<proteinExistence type="predicted"/>
<dbReference type="InterPro" id="IPR008894">
    <property type="entry name" value="QdtA_cupin_dom"/>
</dbReference>
<accession>A0A9X2N7R1</accession>
<feature type="domain" description="Sugar 3,4-ketoisomerase QdtA cupin" evidence="1">
    <location>
        <begin position="20"/>
        <end position="145"/>
    </location>
</feature>
<sequence>MEPETRFRSAQPVVGRIDPCRLVDLSEHADDRGRLTVVQPGRDVGFEVRRAFYIHDIPDGAERGAHGHRRERQLIIAVHGGFEVVAYDGFRRASFVLDNPSLGLYVGPMVWCEMTGFAPGSVGLVLASQEYDEADYCRDYDEFCEDARILAA</sequence>
<evidence type="ECO:0000313" key="2">
    <source>
        <dbReference type="EMBL" id="MCR6483509.1"/>
    </source>
</evidence>
<organism evidence="2 3">
    <name type="scientific">Amycolatopsis iheyensis</name>
    <dbReference type="NCBI Taxonomy" id="2945988"/>
    <lineage>
        <taxon>Bacteria</taxon>
        <taxon>Bacillati</taxon>
        <taxon>Actinomycetota</taxon>
        <taxon>Actinomycetes</taxon>
        <taxon>Pseudonocardiales</taxon>
        <taxon>Pseudonocardiaceae</taxon>
        <taxon>Amycolatopsis</taxon>
    </lineage>
</organism>
<dbReference type="CDD" id="cd20292">
    <property type="entry name" value="cupin_QdtA-like"/>
    <property type="match status" value="1"/>
</dbReference>
<dbReference type="RefSeq" id="WP_257920125.1">
    <property type="nucleotide sequence ID" value="NZ_JAMXQV010000004.1"/>
</dbReference>
<protein>
    <submittedName>
        <fullName evidence="2">FdtA/QdtA family cupin domain-containing protein</fullName>
    </submittedName>
</protein>
<dbReference type="Proteomes" id="UP001144096">
    <property type="component" value="Unassembled WGS sequence"/>
</dbReference>
<name>A0A9X2N7R1_9PSEU</name>
<gene>
    <name evidence="2" type="ORF">M8542_11850</name>
</gene>